<keyword evidence="5 12" id="KW-0418">Kinase</keyword>
<dbReference type="GO" id="GO:0005737">
    <property type="term" value="C:cytoplasm"/>
    <property type="evidence" value="ECO:0007669"/>
    <property type="project" value="InterPro"/>
</dbReference>
<evidence type="ECO:0000256" key="6">
    <source>
        <dbReference type="ARBA" id="ARBA00022840"/>
    </source>
</evidence>
<dbReference type="InterPro" id="IPR006205">
    <property type="entry name" value="Mev_gal_kin"/>
</dbReference>
<feature type="domain" description="GHMP kinase C-terminal" evidence="11">
    <location>
        <begin position="217"/>
        <end position="280"/>
    </location>
</feature>
<keyword evidence="7" id="KW-0460">Magnesium</keyword>
<dbReference type="Gene3D" id="3.30.70.890">
    <property type="entry name" value="GHMP kinase, C-terminal domain"/>
    <property type="match status" value="1"/>
</dbReference>
<keyword evidence="6" id="KW-0067">ATP-binding</keyword>
<comment type="pathway">
    <text evidence="9">Isoprenoid biosynthesis; isopentenyl diphosphate biosynthesis via mevalonate pathway; isopentenyl diphosphate from (R)-mevalonate: step 1/3.</text>
</comment>
<keyword evidence="13" id="KW-1185">Reference proteome</keyword>
<dbReference type="InterPro" id="IPR020568">
    <property type="entry name" value="Ribosomal_Su5_D2-typ_SF"/>
</dbReference>
<dbReference type="Proteomes" id="UP000051184">
    <property type="component" value="Unassembled WGS sequence"/>
</dbReference>
<keyword evidence="1" id="KW-0963">Cytoplasm</keyword>
<keyword evidence="8" id="KW-0443">Lipid metabolism</keyword>
<protein>
    <submittedName>
        <fullName evidence="12">Mevalonate kinase</fullName>
    </submittedName>
</protein>
<dbReference type="EMBL" id="CYUE01000020">
    <property type="protein sequence ID" value="CUK26269.1"/>
    <property type="molecule type" value="Genomic_DNA"/>
</dbReference>
<accession>A0A0P1IRU5</accession>
<dbReference type="GO" id="GO:0005524">
    <property type="term" value="F:ATP binding"/>
    <property type="evidence" value="ECO:0007669"/>
    <property type="project" value="UniProtKB-KW"/>
</dbReference>
<keyword evidence="2" id="KW-0444">Lipid biosynthesis</keyword>
<sequence>MIRASAPGSIMITGEHAVVYGHRAIVAAVEQRILVSLTPRADRTVTITSEIAEPLETTLDQMGSDGPYRFILAAISGFKEHLKSGFDLNITSQINPTLGLGSSAAVTIAALGAIARFSGQETENLHATAHGIIQRIQGRGSGADLAASLTGGMLAYQAPPNAQLIPLPQPPQLSLRYCGYKTPTGEVLQRIAERMQGNETAFEALYGRMGREAERAISLALAQDWPAFGTSLTAYQGLMEELGVCDDVLAGIISGAADTSGLLAAKISGSGLGDCVVALGEVPDGFEPVTLATEGLTIDD</sequence>
<dbReference type="PRINTS" id="PR00959">
    <property type="entry name" value="MEVGALKINASE"/>
</dbReference>
<dbReference type="PANTHER" id="PTHR43290">
    <property type="entry name" value="MEVALONATE KINASE"/>
    <property type="match status" value="1"/>
</dbReference>
<dbReference type="Pfam" id="PF08544">
    <property type="entry name" value="GHMP_kinases_C"/>
    <property type="match status" value="1"/>
</dbReference>
<dbReference type="GO" id="GO:0019287">
    <property type="term" value="P:isopentenyl diphosphate biosynthetic process, mevalonate pathway"/>
    <property type="evidence" value="ECO:0007669"/>
    <property type="project" value="UniProtKB-UniPathway"/>
</dbReference>
<dbReference type="SUPFAM" id="SSF54211">
    <property type="entry name" value="Ribosomal protein S5 domain 2-like"/>
    <property type="match status" value="1"/>
</dbReference>
<keyword evidence="3" id="KW-0808">Transferase</keyword>
<evidence type="ECO:0000256" key="2">
    <source>
        <dbReference type="ARBA" id="ARBA00022516"/>
    </source>
</evidence>
<dbReference type="STRING" id="1715691.TA5113_00906"/>
<proteinExistence type="predicted"/>
<dbReference type="Pfam" id="PF00288">
    <property type="entry name" value="GHMP_kinases_N"/>
    <property type="match status" value="1"/>
</dbReference>
<evidence type="ECO:0000256" key="8">
    <source>
        <dbReference type="ARBA" id="ARBA00023098"/>
    </source>
</evidence>
<evidence type="ECO:0000259" key="10">
    <source>
        <dbReference type="Pfam" id="PF00288"/>
    </source>
</evidence>
<evidence type="ECO:0000313" key="13">
    <source>
        <dbReference type="Proteomes" id="UP000051184"/>
    </source>
</evidence>
<dbReference type="SUPFAM" id="SSF55060">
    <property type="entry name" value="GHMP Kinase, C-terminal domain"/>
    <property type="match status" value="1"/>
</dbReference>
<evidence type="ECO:0000256" key="5">
    <source>
        <dbReference type="ARBA" id="ARBA00022777"/>
    </source>
</evidence>
<dbReference type="OrthoDB" id="6085637at2"/>
<gene>
    <name evidence="12" type="ORF">TA5114_02078</name>
</gene>
<dbReference type="PANTHER" id="PTHR43290:SF2">
    <property type="entry name" value="MEVALONATE KINASE"/>
    <property type="match status" value="1"/>
</dbReference>
<evidence type="ECO:0000256" key="1">
    <source>
        <dbReference type="ARBA" id="ARBA00022490"/>
    </source>
</evidence>
<dbReference type="UniPathway" id="UPA00057">
    <property type="reaction ID" value="UER00098"/>
</dbReference>
<evidence type="ECO:0000259" key="11">
    <source>
        <dbReference type="Pfam" id="PF08544"/>
    </source>
</evidence>
<dbReference type="InterPro" id="IPR036554">
    <property type="entry name" value="GHMP_kinase_C_sf"/>
</dbReference>
<feature type="domain" description="GHMP kinase N-terminal" evidence="10">
    <location>
        <begin position="70"/>
        <end position="152"/>
    </location>
</feature>
<evidence type="ECO:0000256" key="4">
    <source>
        <dbReference type="ARBA" id="ARBA00022741"/>
    </source>
</evidence>
<evidence type="ECO:0000256" key="7">
    <source>
        <dbReference type="ARBA" id="ARBA00022842"/>
    </source>
</evidence>
<reference evidence="13" key="1">
    <citation type="submission" date="2015-09" db="EMBL/GenBank/DDBJ databases">
        <authorList>
            <person name="Rodrigo-Torres Lidia"/>
            <person name="Arahal R.David."/>
        </authorList>
    </citation>
    <scope>NUCLEOTIDE SEQUENCE [LARGE SCALE GENOMIC DNA]</scope>
    <source>
        <strain evidence="13">CECT 5114</strain>
    </source>
</reference>
<dbReference type="AlphaFoldDB" id="A0A0P1IRU5"/>
<dbReference type="InterPro" id="IPR006204">
    <property type="entry name" value="GHMP_kinase_N_dom"/>
</dbReference>
<organism evidence="12 13">
    <name type="scientific">Cognatishimia activa</name>
    <dbReference type="NCBI Taxonomy" id="1715691"/>
    <lineage>
        <taxon>Bacteria</taxon>
        <taxon>Pseudomonadati</taxon>
        <taxon>Pseudomonadota</taxon>
        <taxon>Alphaproteobacteria</taxon>
        <taxon>Rhodobacterales</taxon>
        <taxon>Paracoccaceae</taxon>
        <taxon>Cognatishimia</taxon>
    </lineage>
</organism>
<dbReference type="Gene3D" id="3.30.230.10">
    <property type="match status" value="1"/>
</dbReference>
<dbReference type="InterPro" id="IPR013750">
    <property type="entry name" value="GHMP_kinase_C_dom"/>
</dbReference>
<dbReference type="GO" id="GO:0004496">
    <property type="term" value="F:mevalonate kinase activity"/>
    <property type="evidence" value="ECO:0007669"/>
    <property type="project" value="InterPro"/>
</dbReference>
<evidence type="ECO:0000313" key="12">
    <source>
        <dbReference type="EMBL" id="CUK26269.1"/>
    </source>
</evidence>
<dbReference type="InterPro" id="IPR014721">
    <property type="entry name" value="Ribsml_uS5_D2-typ_fold_subgr"/>
</dbReference>
<evidence type="ECO:0000256" key="9">
    <source>
        <dbReference type="ARBA" id="ARBA00029438"/>
    </source>
</evidence>
<name>A0A0P1IRU5_9RHOB</name>
<keyword evidence="4" id="KW-0547">Nucleotide-binding</keyword>
<evidence type="ECO:0000256" key="3">
    <source>
        <dbReference type="ARBA" id="ARBA00022679"/>
    </source>
</evidence>
<dbReference type="RefSeq" id="WP_058315184.1">
    <property type="nucleotide sequence ID" value="NZ_CYTO01000009.1"/>
</dbReference>